<protein>
    <submittedName>
        <fullName evidence="3">Uncharacterized protein</fullName>
    </submittedName>
</protein>
<dbReference type="EMBL" id="CAKOGL010000013">
    <property type="protein sequence ID" value="CAH2093916.1"/>
    <property type="molecule type" value="Genomic_DNA"/>
</dbReference>
<dbReference type="Proteomes" id="UP001153954">
    <property type="component" value="Unassembled WGS sequence"/>
</dbReference>
<reference evidence="3" key="1">
    <citation type="submission" date="2022-03" db="EMBL/GenBank/DDBJ databases">
        <authorList>
            <person name="Tunstrom K."/>
        </authorList>
    </citation>
    <scope>NUCLEOTIDE SEQUENCE</scope>
</reference>
<feature type="compositionally biased region" description="Basic and acidic residues" evidence="1">
    <location>
        <begin position="601"/>
        <end position="628"/>
    </location>
</feature>
<proteinExistence type="predicted"/>
<evidence type="ECO:0000313" key="3">
    <source>
        <dbReference type="EMBL" id="CAH2093916.1"/>
    </source>
</evidence>
<keyword evidence="2" id="KW-1133">Transmembrane helix</keyword>
<keyword evidence="2" id="KW-0472">Membrane</keyword>
<evidence type="ECO:0000256" key="2">
    <source>
        <dbReference type="SAM" id="Phobius"/>
    </source>
</evidence>
<feature type="transmembrane region" description="Helical" evidence="2">
    <location>
        <begin position="663"/>
        <end position="681"/>
    </location>
</feature>
<evidence type="ECO:0000256" key="1">
    <source>
        <dbReference type="SAM" id="MobiDB-lite"/>
    </source>
</evidence>
<feature type="transmembrane region" description="Helical" evidence="2">
    <location>
        <begin position="569"/>
        <end position="589"/>
    </location>
</feature>
<comment type="caution">
    <text evidence="3">The sequence shown here is derived from an EMBL/GenBank/DDBJ whole genome shotgun (WGS) entry which is preliminary data.</text>
</comment>
<keyword evidence="4" id="KW-1185">Reference proteome</keyword>
<organism evidence="3 4">
    <name type="scientific">Euphydryas editha</name>
    <name type="common">Edith's checkerspot</name>
    <dbReference type="NCBI Taxonomy" id="104508"/>
    <lineage>
        <taxon>Eukaryota</taxon>
        <taxon>Metazoa</taxon>
        <taxon>Ecdysozoa</taxon>
        <taxon>Arthropoda</taxon>
        <taxon>Hexapoda</taxon>
        <taxon>Insecta</taxon>
        <taxon>Pterygota</taxon>
        <taxon>Neoptera</taxon>
        <taxon>Endopterygota</taxon>
        <taxon>Lepidoptera</taxon>
        <taxon>Glossata</taxon>
        <taxon>Ditrysia</taxon>
        <taxon>Papilionoidea</taxon>
        <taxon>Nymphalidae</taxon>
        <taxon>Nymphalinae</taxon>
        <taxon>Euphydryas</taxon>
    </lineage>
</organism>
<dbReference type="AlphaFoldDB" id="A0AAU9U337"/>
<gene>
    <name evidence="3" type="ORF">EEDITHA_LOCUS9530</name>
</gene>
<keyword evidence="2" id="KW-0812">Transmembrane</keyword>
<sequence>MEKYGEYSKYIDSLEFLLLPVKRENNYLHKEYLLSDKYLNFEEININTHNKIKRLEKSSHETPKAFDLETLSSTKLPVNSRFHNSCKITQSSTSNQENSIRRHQFEHKILRRKKGIKEGIYHKIKTTESSCDIKYMTKYENILNKRGHITDLFIMDKNSRKEKKQKNARLKLNDNIQCRGSKCTCSENSHEFTDVERCKSRVTIFGQVGLTEDDRYVLNCAATLNDKPIRNNVMYMDNEWKFCRAETDNAETKTTQATQVNFNFSKETPIKNLKNKSVQCYCNNTQSSNIETFVSKIEPHDIELKQCKSPLVVISVYPRQDSVEIIDKTDPIKIIRHQVSPKNKTVFRTKECNTIQTKEEKKSKVESTLINTKRKFAKSRSPSPAPETVKEKNNNTDTKFILVNNSLQKQPSLRQKSADKSVHKHNKIAHNINNLGSCSKNVSQPGFNSKQQSGFRQTNKEQVKKALVNTFLKNVSKTNNSLVTKNLFGPKEDASKITIDINGEKEDYSVFLEQRKFDTGLCVRKTTKDPFYREKNYENSKKKLVPMSDSAGNEDKRYYKNTCCINTRVILVMLIVLMFFVITNVYRITTLDVERTRRQWGREDRNSSRIEPKRKERNVSEPNKHYRGDNCSITNPIERDQEIRKLLGVLREKQCQDREETDVGICVMLLLLAVPALRLYLSRSPKDFFIPNSPLNKSLPKKGKRKNIWSADMPTKYHETQKVRDNVYFVKISKTDNDIDREIASENNAKFNSFSVNNASLKIQNILSSYVKKENISPNIQVILQIEKNNPIVLTKKQYEKVKKIIKNTFSKKSIETAKKKRYQTNDIDRNVISIGTIKMKRKLQQKFCLDRETQTENILKCVEIHYNSRSQNTLVQKGKARDLNKNVLNIKEQLTKENIDPRKVLSSMGVRCANVEYVKHVSLSSQHFGIDPVNTFQYSNMHNDNKSLHTIFKGQRKCVTPNLGTSAFSLNSNSTNDSMYSIKSPHHFDGEKVKKPFIQRLMSCLVMRSARAPDFKDMVNQRQKLPSRNTSLDSYNISTSLGALEMSSSIYDSSASFYSNHTIIPINKTKRGFFNSVRGFLTIRRN</sequence>
<evidence type="ECO:0000313" key="4">
    <source>
        <dbReference type="Proteomes" id="UP001153954"/>
    </source>
</evidence>
<feature type="region of interest" description="Disordered" evidence="1">
    <location>
        <begin position="374"/>
        <end position="397"/>
    </location>
</feature>
<feature type="region of interest" description="Disordered" evidence="1">
    <location>
        <begin position="601"/>
        <end position="632"/>
    </location>
</feature>
<name>A0AAU9U337_EUPED</name>
<accession>A0AAU9U337</accession>